<evidence type="ECO:0000256" key="1">
    <source>
        <dbReference type="ARBA" id="ARBA00004651"/>
    </source>
</evidence>
<gene>
    <name evidence="9" type="ORF">ACH4F9_15225</name>
</gene>
<dbReference type="PROSITE" id="PS50928">
    <property type="entry name" value="ABC_TM1"/>
    <property type="match status" value="1"/>
</dbReference>
<evidence type="ECO:0000259" key="8">
    <source>
        <dbReference type="PROSITE" id="PS50928"/>
    </source>
</evidence>
<reference evidence="9 10" key="1">
    <citation type="submission" date="2024-10" db="EMBL/GenBank/DDBJ databases">
        <title>The Natural Products Discovery Center: Release of the First 8490 Sequenced Strains for Exploring Actinobacteria Biosynthetic Diversity.</title>
        <authorList>
            <person name="Kalkreuter E."/>
            <person name="Kautsar S.A."/>
            <person name="Yang D."/>
            <person name="Bader C.D."/>
            <person name="Teijaro C.N."/>
            <person name="Fluegel L."/>
            <person name="Davis C.M."/>
            <person name="Simpson J.R."/>
            <person name="Lauterbach L."/>
            <person name="Steele A.D."/>
            <person name="Gui C."/>
            <person name="Meng S."/>
            <person name="Li G."/>
            <person name="Viehrig K."/>
            <person name="Ye F."/>
            <person name="Su P."/>
            <person name="Kiefer A.F."/>
            <person name="Nichols A."/>
            <person name="Cepeda A.J."/>
            <person name="Yan W."/>
            <person name="Fan B."/>
            <person name="Jiang Y."/>
            <person name="Adhikari A."/>
            <person name="Zheng C.-J."/>
            <person name="Schuster L."/>
            <person name="Cowan T.M."/>
            <person name="Smanski M.J."/>
            <person name="Chevrette M.G."/>
            <person name="De Carvalho L.P.S."/>
            <person name="Shen B."/>
        </authorList>
    </citation>
    <scope>NUCLEOTIDE SEQUENCE [LARGE SCALE GENOMIC DNA]</scope>
    <source>
        <strain evidence="9 10">NPDC017990</strain>
    </source>
</reference>
<keyword evidence="4 7" id="KW-0812">Transmembrane</keyword>
<evidence type="ECO:0000256" key="7">
    <source>
        <dbReference type="RuleBase" id="RU363032"/>
    </source>
</evidence>
<keyword evidence="2 7" id="KW-0813">Transport</keyword>
<comment type="subcellular location">
    <subcellularLocation>
        <location evidence="1 7">Cell membrane</location>
        <topology evidence="1 7">Multi-pass membrane protein</topology>
    </subcellularLocation>
</comment>
<dbReference type="EMBL" id="JBIRGQ010000003">
    <property type="protein sequence ID" value="MFH8546350.1"/>
    <property type="molecule type" value="Genomic_DNA"/>
</dbReference>
<evidence type="ECO:0000256" key="5">
    <source>
        <dbReference type="ARBA" id="ARBA00022989"/>
    </source>
</evidence>
<feature type="transmembrane region" description="Helical" evidence="7">
    <location>
        <begin position="278"/>
        <end position="299"/>
    </location>
</feature>
<dbReference type="InterPro" id="IPR000515">
    <property type="entry name" value="MetI-like"/>
</dbReference>
<accession>A0ABW7QPR6</accession>
<evidence type="ECO:0000313" key="10">
    <source>
        <dbReference type="Proteomes" id="UP001610818"/>
    </source>
</evidence>
<keyword evidence="6 7" id="KW-0472">Membrane</keyword>
<keyword evidence="5 7" id="KW-1133">Transmembrane helix</keyword>
<feature type="domain" description="ABC transmembrane type-1" evidence="8">
    <location>
        <begin position="98"/>
        <end position="299"/>
    </location>
</feature>
<dbReference type="Proteomes" id="UP001610818">
    <property type="component" value="Unassembled WGS sequence"/>
</dbReference>
<feature type="transmembrane region" description="Helical" evidence="7">
    <location>
        <begin position="137"/>
        <end position="159"/>
    </location>
</feature>
<dbReference type="Gene3D" id="1.10.3720.10">
    <property type="entry name" value="MetI-like"/>
    <property type="match status" value="1"/>
</dbReference>
<comment type="similarity">
    <text evidence="7">Belongs to the binding-protein-dependent transport system permease family.</text>
</comment>
<dbReference type="SUPFAM" id="SSF161098">
    <property type="entry name" value="MetI-like"/>
    <property type="match status" value="1"/>
</dbReference>
<dbReference type="CDD" id="cd06261">
    <property type="entry name" value="TM_PBP2"/>
    <property type="match status" value="1"/>
</dbReference>
<organism evidence="9 10">
    <name type="scientific">Streptomyces longisporoflavus</name>
    <dbReference type="NCBI Taxonomy" id="28044"/>
    <lineage>
        <taxon>Bacteria</taxon>
        <taxon>Bacillati</taxon>
        <taxon>Actinomycetota</taxon>
        <taxon>Actinomycetes</taxon>
        <taxon>Kitasatosporales</taxon>
        <taxon>Streptomycetaceae</taxon>
        <taxon>Streptomyces</taxon>
    </lineage>
</organism>
<feature type="transmembrane region" description="Helical" evidence="7">
    <location>
        <begin position="12"/>
        <end position="30"/>
    </location>
</feature>
<evidence type="ECO:0000256" key="3">
    <source>
        <dbReference type="ARBA" id="ARBA00022475"/>
    </source>
</evidence>
<evidence type="ECO:0000256" key="2">
    <source>
        <dbReference type="ARBA" id="ARBA00022448"/>
    </source>
</evidence>
<evidence type="ECO:0000313" key="9">
    <source>
        <dbReference type="EMBL" id="MFH8546350.1"/>
    </source>
</evidence>
<proteinExistence type="inferred from homology"/>
<sequence length="316" mass="33229">MIARFVVRRAAALVVTLLIASVAIYGALFLSPGDPATLLVGGGKEPSPRLLAEIHRQYHLDEPFPASYWRWLTGMLRGDAGQSLSYQDSVTHLLGARIGNTLLLIGYAALLIVTFGVALGALAALRGKWADTMVTVLSTTFMAVPVFVMAVLLTWGLAVRLGWFPAYGSGTGFTDRLEHLTLPALALAASWLAYVAQVSRAAIRAELVSDHVQTARSRGIKESRIVRKHILRNAAAPIVSVSGVAVAGLIAGSSIVEQAFGLNGVGALLIQSAAKQDLAVVQALALLTVVAFALINTAVDVLSAALDHRVPPGGSR</sequence>
<dbReference type="InterPro" id="IPR045621">
    <property type="entry name" value="BPD_transp_1_N"/>
</dbReference>
<feature type="transmembrane region" description="Helical" evidence="7">
    <location>
        <begin position="179"/>
        <end position="196"/>
    </location>
</feature>
<keyword evidence="10" id="KW-1185">Reference proteome</keyword>
<dbReference type="RefSeq" id="WP_397711900.1">
    <property type="nucleotide sequence ID" value="NZ_JBIRGN010000003.1"/>
</dbReference>
<comment type="caution">
    <text evidence="9">The sequence shown here is derived from an EMBL/GenBank/DDBJ whole genome shotgun (WGS) entry which is preliminary data.</text>
</comment>
<evidence type="ECO:0000256" key="4">
    <source>
        <dbReference type="ARBA" id="ARBA00022692"/>
    </source>
</evidence>
<dbReference type="PANTHER" id="PTHR43163:SF3">
    <property type="entry name" value="PEPTIDE ABC TRANSPORTER PERMEASE PROTEIN"/>
    <property type="match status" value="1"/>
</dbReference>
<evidence type="ECO:0000256" key="6">
    <source>
        <dbReference type="ARBA" id="ARBA00023136"/>
    </source>
</evidence>
<keyword evidence="3" id="KW-1003">Cell membrane</keyword>
<dbReference type="Pfam" id="PF00528">
    <property type="entry name" value="BPD_transp_1"/>
    <property type="match status" value="1"/>
</dbReference>
<dbReference type="PANTHER" id="PTHR43163">
    <property type="entry name" value="DIPEPTIDE TRANSPORT SYSTEM PERMEASE PROTEIN DPPB-RELATED"/>
    <property type="match status" value="1"/>
</dbReference>
<dbReference type="InterPro" id="IPR035906">
    <property type="entry name" value="MetI-like_sf"/>
</dbReference>
<feature type="transmembrane region" description="Helical" evidence="7">
    <location>
        <begin position="102"/>
        <end position="125"/>
    </location>
</feature>
<name>A0ABW7QPR6_9ACTN</name>
<feature type="transmembrane region" description="Helical" evidence="7">
    <location>
        <begin position="234"/>
        <end position="256"/>
    </location>
</feature>
<protein>
    <submittedName>
        <fullName evidence="9">ABC transporter permease</fullName>
    </submittedName>
</protein>
<dbReference type="Pfam" id="PF19300">
    <property type="entry name" value="BPD_transp_1_N"/>
    <property type="match status" value="1"/>
</dbReference>